<dbReference type="KEGG" id="vg:10327433"/>
<protein>
    <submittedName>
        <fullName evidence="1">S-layer domain protein</fullName>
    </submittedName>
</protein>
<dbReference type="Proteomes" id="UP000006523">
    <property type="component" value="Segment"/>
</dbReference>
<sequence>MALWGITDADESKPKWAVRGGAVDQQNIFATSAGWVLRHYKNAAKTEYWDEVLVAVDGLVGAGGRGTDTLGNADITAVFFEETGYEGGATGTVVVIYNEQVDVTNGATLVVRNTTDSANITATAAAQTSTNRVEFTFTAAATGKAHAIQAQTISGTIVDAGTSTASDKVFVAGDVVGAGGSGSTATFTAS</sequence>
<accession>E3SIK2</accession>
<evidence type="ECO:0000313" key="2">
    <source>
        <dbReference type="Proteomes" id="UP000006523"/>
    </source>
</evidence>
<keyword evidence="2" id="KW-1185">Reference proteome</keyword>
<proteinExistence type="predicted"/>
<dbReference type="RefSeq" id="YP_004323086.1">
    <property type="nucleotide sequence ID" value="NC_015282.1"/>
</dbReference>
<evidence type="ECO:0000313" key="1">
    <source>
        <dbReference type="EMBL" id="ADO97155.1"/>
    </source>
</evidence>
<name>E3SIK2_9CAUD</name>
<reference evidence="1 2" key="1">
    <citation type="journal article" date="2010" name="Environ. Microbiol.">
        <title>Genomic analysis of oceanic cyanobacterial myoviruses compared with T4-like myoviruses from diverse hosts and environments.</title>
        <authorList>
            <person name="Sullivan M.B."/>
            <person name="Huang K.H."/>
            <person name="Ignacio-Espinoza J.C."/>
            <person name="Berlin A.M."/>
            <person name="Kelly L."/>
            <person name="Weigele P.R."/>
            <person name="DeFrancesco A.S."/>
            <person name="Kern S.E."/>
            <person name="Thompson L.R."/>
            <person name="Young S."/>
            <person name="Yandava C."/>
            <person name="Fu R."/>
            <person name="Krastins B."/>
            <person name="Chase M."/>
            <person name="Sarracino D."/>
            <person name="Osburne M.S."/>
            <person name="Henn M.R."/>
            <person name="Chisholm S.W."/>
        </authorList>
    </citation>
    <scope>NUCLEOTIDE SEQUENCE [LARGE SCALE GENOMIC DNA]</scope>
    <source>
        <strain evidence="1">6501-1</strain>
    </source>
</reference>
<gene>
    <name evidence="1" type="ORF">SSM1_195</name>
</gene>
<dbReference type="GeneID" id="10327433"/>
<dbReference type="OrthoDB" id="16381at10239"/>
<organism evidence="1 2">
    <name type="scientific">Synechococcus phage S-SM1</name>
    <dbReference type="NCBI Taxonomy" id="444859"/>
    <lineage>
        <taxon>Viruses</taxon>
        <taxon>Duplodnaviria</taxon>
        <taxon>Heunggongvirae</taxon>
        <taxon>Uroviricota</taxon>
        <taxon>Caudoviricetes</taxon>
        <taxon>Pantevenvirales</taxon>
        <taxon>Kyanoviridae</taxon>
        <taxon>Thetisvirus</taxon>
        <taxon>Thetisvirus ssm1</taxon>
    </lineage>
</organism>
<dbReference type="EMBL" id="GU071094">
    <property type="protein sequence ID" value="ADO97155.1"/>
    <property type="molecule type" value="Genomic_DNA"/>
</dbReference>